<evidence type="ECO:0000256" key="2">
    <source>
        <dbReference type="ARBA" id="ARBA00023242"/>
    </source>
</evidence>
<organism evidence="4 5">
    <name type="scientific">Trichogramma kaykai</name>
    <dbReference type="NCBI Taxonomy" id="54128"/>
    <lineage>
        <taxon>Eukaryota</taxon>
        <taxon>Metazoa</taxon>
        <taxon>Ecdysozoa</taxon>
        <taxon>Arthropoda</taxon>
        <taxon>Hexapoda</taxon>
        <taxon>Insecta</taxon>
        <taxon>Pterygota</taxon>
        <taxon>Neoptera</taxon>
        <taxon>Endopterygota</taxon>
        <taxon>Hymenoptera</taxon>
        <taxon>Apocrita</taxon>
        <taxon>Proctotrupomorpha</taxon>
        <taxon>Chalcidoidea</taxon>
        <taxon>Trichogrammatidae</taxon>
        <taxon>Trichogramma</taxon>
    </lineage>
</organism>
<keyword evidence="2" id="KW-0539">Nucleus</keyword>
<dbReference type="PANTHER" id="PTHR15502">
    <property type="entry name" value="CALCINEURIN-BINDING PROTEIN CABIN 1-RELATED"/>
    <property type="match status" value="1"/>
</dbReference>
<feature type="compositionally biased region" description="Polar residues" evidence="3">
    <location>
        <begin position="320"/>
        <end position="333"/>
    </location>
</feature>
<sequence>MFKITALNEKASSDSQKEFTQCVNKQFQEQIALDEYNRAILFISKGKNEVAYSILFDLLNTKIFDIVPSDVVCDNEHKFIHTLKYSCFKNLAAIQSKEDNNFSAIQNCTKALSLDNSNVDMWYKIGSLLIKVSNIGDGCLALRTGLELNFMYWPCVDKIISVLYEICDYIKCLKLILFALDSDSSYSKGIILKNKMIQIMPSITEYLKVFNQNWVNDIPLLNTILHMQVNHLDKFESNTENFLKSSQHLKKKSELSVCIQLLMNSNSLFKVGNCLLQIYDLCIRMKLNIFSKISFQIVEEIVETNLTNSKSVEVEDNLEESNPSHTTGQSTNQPEEDEKAECLKTDEELVSKSDSNSLICSTSVQESKSKPKLKKRRRSSLSILTEWAWSSDSNKRNRNKISNCTESEGQYFFEEVLKQILPDDLLITEKNSCSENSFDQIKEKVSAENFSSVQFVDQITSEDFDSLTNDLSNSKNYDEHSDVKKYLNNLSTCSLVHAILKFVKFIGSKWNQKLSYELLDVAVNLYTLLRNHIPVYSVFMNLKNDSLFIDPLTILFFCELYADNWLSFKLSRPTTCNMSWKSGISSEDFGVLLSNLHNVSIDWNYDEHFFNVRLLWLQGHVFLYTGYSEKSLRIFEYLSSVVQQQKKKDSDFSLTLHNCHNNQTISEETLLEVLTCINRKKKLLLVKKYYDQKQYLEAVQLLKDTFEFENHSKSPVFQDLPLQRQEHLYLLLECLWHLQNFQDCCRWSEKIFNESWHKYMKLTTNSSCIINGGHQIQMWIKVILSSLEKLNACILERSCFIVSYMEKTQRRRLMQNLIQLISYQLYQEELGSELKESTLPWILVHFILQSDEDKKNRKLIDNSNRKSSSYRNVDIDICLPASIQILFKAHELLGHYGKCCINEGKLLKFILRTIIPKYNSPLFSSLKSKLKQPVEQIFYCLYGHRHRSSNSRSKQKYLTDHVKNHQDFSWEACQLLFEFYKPENWPDFQSKRSDSISSDTAVLFQKMCEYLPSKSNPKDSEDQMKSYLEGSSDNLPQINEICLDRITYMYYLIADYYFKTSSNQNWIPAIKYYILDLCIHPNEPNSWTGLAMSICALLEHWINNFQPCLNEDVYLKKAVMAERSFFHATNLSPSNLTIWAEFGTFLYSVHSFCSRLLKQESDSLDINKFETYESRKENMLKEAKRCFIKAQNIYSKSSDSDDFQDERWLYQYMLGKVAEKNKEEPKTYLEHYIMAHELLRINNAEYPQRISHKNPQNNAVEALEINYRIYASILKFIEENDTKPIKKRNGVLFENAIRVCARLGNFEEYSFVNRTSIPKNKRKSQNQDQSSKSKKIKLAKTDSDEIHLLLNDVLDKVCNEGSLNLDSHQSSNCNNKTYTEFEIEETLNKCADAENNEINQVHSPDNSGDNSSSSLLSNSSGSSDNTIELNKDQKMIEIEDDYLNKIEIDKIVDGCLKGLEMCALRFPEHYKSIYRLAFFYFNSKSKKNMQTSKKLLLNTYECQFHPNKTINGLFVERKSSNFFNGIWRNPASDIDRPGSFPSHMSRCIILLMEVLKESNDNKILMDLFVQLQKTPEADKKYIKDGERQQLSFQALTLAQQCLRTKLKSLQIRSSPENLNYSLMKNLHEEKNQILLDIYQTEQILKNIQEYEKSEYQKVRKLLEEAYQLFISSNGTFENAREYCRTLLRNNKLMSHNNTMSKEIDFHKYYLESSTVPMPLSYNSQNYAFDEKASIYNQYSASDAKYVNRDYQQACAQNQNSISNYRSTFFAENFPHSLENVHSINNSQVDKLMINTEENLVAPHIYSAKNLNSMYSVNQGFDSFIDKNITAESLGSLNLKQDKKLVSADKNAFSRENTIGKEENNVSIGLQQIRNTQNTNSTFQPPDNIPNNSEIEDPKKETVEIITLDD</sequence>
<proteinExistence type="predicted"/>
<feature type="region of interest" description="Disordered" evidence="3">
    <location>
        <begin position="1874"/>
        <end position="1909"/>
    </location>
</feature>
<feature type="region of interest" description="Disordered" evidence="3">
    <location>
        <begin position="1398"/>
        <end position="1428"/>
    </location>
</feature>
<gene>
    <name evidence="4" type="ORF">TKK_002298</name>
</gene>
<dbReference type="SUPFAM" id="SSF48452">
    <property type="entry name" value="TPR-like"/>
    <property type="match status" value="1"/>
</dbReference>
<evidence type="ECO:0008006" key="6">
    <source>
        <dbReference type="Google" id="ProtNLM"/>
    </source>
</evidence>
<evidence type="ECO:0000313" key="4">
    <source>
        <dbReference type="EMBL" id="KAL3405263.1"/>
    </source>
</evidence>
<comment type="caution">
    <text evidence="4">The sequence shown here is derived from an EMBL/GenBank/DDBJ whole genome shotgun (WGS) entry which is preliminary data.</text>
</comment>
<dbReference type="Gene3D" id="1.25.40.10">
    <property type="entry name" value="Tetratricopeptide repeat domain"/>
    <property type="match status" value="1"/>
</dbReference>
<dbReference type="InterPro" id="IPR011990">
    <property type="entry name" value="TPR-like_helical_dom_sf"/>
</dbReference>
<protein>
    <recommendedName>
        <fullName evidence="6">Calcineurin-binding protein cabin-1 MEF2-binding domain-containing protein</fullName>
    </recommendedName>
</protein>
<accession>A0ABD2XIL2</accession>
<feature type="region of interest" description="Disordered" evidence="3">
    <location>
        <begin position="312"/>
        <end position="341"/>
    </location>
</feature>
<dbReference type="InterPro" id="IPR033053">
    <property type="entry name" value="Hir3/CABIN1"/>
</dbReference>
<evidence type="ECO:0000256" key="1">
    <source>
        <dbReference type="ARBA" id="ARBA00004123"/>
    </source>
</evidence>
<feature type="compositionally biased region" description="Low complexity" evidence="3">
    <location>
        <begin position="1406"/>
        <end position="1425"/>
    </location>
</feature>
<name>A0ABD2XIL2_9HYME</name>
<feature type="compositionally biased region" description="Polar residues" evidence="3">
    <location>
        <begin position="1874"/>
        <end position="1892"/>
    </location>
</feature>
<feature type="region of interest" description="Disordered" evidence="3">
    <location>
        <begin position="1318"/>
        <end position="1338"/>
    </location>
</feature>
<comment type="subcellular location">
    <subcellularLocation>
        <location evidence="1">Nucleus</location>
    </subcellularLocation>
</comment>
<keyword evidence="5" id="KW-1185">Reference proteome</keyword>
<evidence type="ECO:0000313" key="5">
    <source>
        <dbReference type="Proteomes" id="UP001627154"/>
    </source>
</evidence>
<evidence type="ECO:0000256" key="3">
    <source>
        <dbReference type="SAM" id="MobiDB-lite"/>
    </source>
</evidence>
<dbReference type="GO" id="GO:0005634">
    <property type="term" value="C:nucleus"/>
    <property type="evidence" value="ECO:0007669"/>
    <property type="project" value="UniProtKB-SubCell"/>
</dbReference>
<reference evidence="4 5" key="1">
    <citation type="journal article" date="2024" name="bioRxiv">
        <title>A reference genome for Trichogramma kaykai: A tiny desert-dwelling parasitoid wasp with competing sex-ratio distorters.</title>
        <authorList>
            <person name="Culotta J."/>
            <person name="Lindsey A.R."/>
        </authorList>
    </citation>
    <scope>NUCLEOTIDE SEQUENCE [LARGE SCALE GENOMIC DNA]</scope>
    <source>
        <strain evidence="4 5">KSX58</strain>
    </source>
</reference>
<dbReference type="EMBL" id="JBJJXI010000021">
    <property type="protein sequence ID" value="KAL3405263.1"/>
    <property type="molecule type" value="Genomic_DNA"/>
</dbReference>
<dbReference type="PANTHER" id="PTHR15502:SF7">
    <property type="entry name" value="CALCINEURIN-BINDING PROTEIN CABIN-1"/>
    <property type="match status" value="1"/>
</dbReference>
<dbReference type="Proteomes" id="UP001627154">
    <property type="component" value="Unassembled WGS sequence"/>
</dbReference>